<feature type="transmembrane region" description="Helical" evidence="1">
    <location>
        <begin position="30"/>
        <end position="51"/>
    </location>
</feature>
<keyword evidence="1" id="KW-0812">Transmembrane</keyword>
<protein>
    <submittedName>
        <fullName evidence="2">Uncharacterized protein</fullName>
    </submittedName>
</protein>
<name>A0A8T0F7V4_ARGBR</name>
<reference evidence="2" key="2">
    <citation type="submission" date="2020-06" db="EMBL/GenBank/DDBJ databases">
        <authorList>
            <person name="Sheffer M."/>
        </authorList>
    </citation>
    <scope>NUCLEOTIDE SEQUENCE</scope>
</reference>
<keyword evidence="1" id="KW-1133">Transmembrane helix</keyword>
<accession>A0A8T0F7V4</accession>
<sequence>MCKQQMMLASEFITDNFIIGLLILDMSPYFFDTLFFCIYHVVVFTTAMSTIRKDFSFDRLIHQFRSPILALESC</sequence>
<reference evidence="2" key="1">
    <citation type="journal article" date="2020" name="bioRxiv">
        <title>Chromosome-level reference genome of the European wasp spider Argiope bruennichi: a resource for studies on range expansion and evolutionary adaptation.</title>
        <authorList>
            <person name="Sheffer M.M."/>
            <person name="Hoppe A."/>
            <person name="Krehenwinkel H."/>
            <person name="Uhl G."/>
            <person name="Kuss A.W."/>
            <person name="Jensen L."/>
            <person name="Jensen C."/>
            <person name="Gillespie R.G."/>
            <person name="Hoff K.J."/>
            <person name="Prost S."/>
        </authorList>
    </citation>
    <scope>NUCLEOTIDE SEQUENCE</scope>
</reference>
<feature type="transmembrane region" description="Helical" evidence="1">
    <location>
        <begin position="7"/>
        <end position="24"/>
    </location>
</feature>
<evidence type="ECO:0000313" key="2">
    <source>
        <dbReference type="EMBL" id="KAF8785519.1"/>
    </source>
</evidence>
<comment type="caution">
    <text evidence="2">The sequence shown here is derived from an EMBL/GenBank/DDBJ whole genome shotgun (WGS) entry which is preliminary data.</text>
</comment>
<dbReference type="AlphaFoldDB" id="A0A8T0F7V4"/>
<proteinExistence type="predicted"/>
<evidence type="ECO:0000313" key="3">
    <source>
        <dbReference type="Proteomes" id="UP000807504"/>
    </source>
</evidence>
<dbReference type="Proteomes" id="UP000807504">
    <property type="component" value="Unassembled WGS sequence"/>
</dbReference>
<gene>
    <name evidence="2" type="ORF">HNY73_011042</name>
</gene>
<evidence type="ECO:0000256" key="1">
    <source>
        <dbReference type="SAM" id="Phobius"/>
    </source>
</evidence>
<dbReference type="EMBL" id="JABXBU010000030">
    <property type="protein sequence ID" value="KAF8785519.1"/>
    <property type="molecule type" value="Genomic_DNA"/>
</dbReference>
<keyword evidence="1" id="KW-0472">Membrane</keyword>
<organism evidence="2 3">
    <name type="scientific">Argiope bruennichi</name>
    <name type="common">Wasp spider</name>
    <name type="synonym">Aranea bruennichi</name>
    <dbReference type="NCBI Taxonomy" id="94029"/>
    <lineage>
        <taxon>Eukaryota</taxon>
        <taxon>Metazoa</taxon>
        <taxon>Ecdysozoa</taxon>
        <taxon>Arthropoda</taxon>
        <taxon>Chelicerata</taxon>
        <taxon>Arachnida</taxon>
        <taxon>Araneae</taxon>
        <taxon>Araneomorphae</taxon>
        <taxon>Entelegynae</taxon>
        <taxon>Araneoidea</taxon>
        <taxon>Araneidae</taxon>
        <taxon>Argiope</taxon>
    </lineage>
</organism>
<keyword evidence="3" id="KW-1185">Reference proteome</keyword>